<dbReference type="Gene3D" id="3.90.1580.10">
    <property type="entry name" value="paralog of FGE (formylglycine-generating enzyme)"/>
    <property type="match status" value="1"/>
</dbReference>
<dbReference type="AlphaFoldDB" id="A0A078KRG9"/>
<reference evidence="3" key="1">
    <citation type="submission" date="2014-07" db="EMBL/GenBank/DDBJ databases">
        <authorList>
            <person name="Wibberg D."/>
        </authorList>
    </citation>
    <scope>NUCLEOTIDE SEQUENCE [LARGE SCALE GENOMIC DNA]</scope>
    <source>
        <strain evidence="3">DG5</strain>
    </source>
</reference>
<dbReference type="STRING" id="29343.CCDG5_0593"/>
<dbReference type="PANTHER" id="PTHR23150">
    <property type="entry name" value="SULFATASE MODIFYING FACTOR 1, 2"/>
    <property type="match status" value="1"/>
</dbReference>
<keyword evidence="3" id="KW-1185">Reference proteome</keyword>
<dbReference type="SUPFAM" id="SSF56436">
    <property type="entry name" value="C-type lectin-like"/>
    <property type="match status" value="1"/>
</dbReference>
<dbReference type="HOGENOM" id="CLU_012431_0_1_9"/>
<dbReference type="InterPro" id="IPR042095">
    <property type="entry name" value="SUMF_sf"/>
</dbReference>
<dbReference type="Proteomes" id="UP000032431">
    <property type="component" value="Chromosome I"/>
</dbReference>
<dbReference type="InterPro" id="IPR051043">
    <property type="entry name" value="Sulfatase_Mod_Factor_Kinase"/>
</dbReference>
<dbReference type="InterPro" id="IPR005532">
    <property type="entry name" value="SUMF_dom"/>
</dbReference>
<evidence type="ECO:0000259" key="1">
    <source>
        <dbReference type="Pfam" id="PF03781"/>
    </source>
</evidence>
<proteinExistence type="predicted"/>
<protein>
    <submittedName>
        <fullName evidence="2">ToxD protein</fullName>
    </submittedName>
</protein>
<name>A0A078KRG9_9FIRM</name>
<dbReference type="OrthoDB" id="9768004at2"/>
<dbReference type="GO" id="GO:0120147">
    <property type="term" value="F:formylglycine-generating oxidase activity"/>
    <property type="evidence" value="ECO:0007669"/>
    <property type="project" value="TreeGrafter"/>
</dbReference>
<dbReference type="KEGG" id="ccel:CCDG5_0593"/>
<dbReference type="PANTHER" id="PTHR23150:SF19">
    <property type="entry name" value="FORMYLGLYCINE-GENERATING ENZYME"/>
    <property type="match status" value="1"/>
</dbReference>
<sequence>MGKYIERELVYIERNPYIYRVTHRIMEGDCQTEHGPILVEVGGFYADKYPVTNKMFYDFIKESGYKPADSSGFLRHFENGIFKEEEANLPVVNVSQEDAKAYAAYYSMRLPTDQEWQYMAAGPYNLKYPWGNLPDYKRCNAYGKGLTPVDAYPQGASPFGLVDMCGNAWEMTDDLIDDGRHRFILLRGGCYYRGNNYWHAEGGPLPNWAHLKMHLMGGAMDRNGTVGFRCVKDCAGEG</sequence>
<dbReference type="Pfam" id="PF03781">
    <property type="entry name" value="FGE-sulfatase"/>
    <property type="match status" value="1"/>
</dbReference>
<evidence type="ECO:0000313" key="2">
    <source>
        <dbReference type="EMBL" id="CDZ23724.1"/>
    </source>
</evidence>
<evidence type="ECO:0000313" key="3">
    <source>
        <dbReference type="Proteomes" id="UP000032431"/>
    </source>
</evidence>
<organism evidence="2 3">
    <name type="scientific">[Clostridium] cellulosi</name>
    <dbReference type="NCBI Taxonomy" id="29343"/>
    <lineage>
        <taxon>Bacteria</taxon>
        <taxon>Bacillati</taxon>
        <taxon>Bacillota</taxon>
        <taxon>Clostridia</taxon>
        <taxon>Eubacteriales</taxon>
        <taxon>Oscillospiraceae</taxon>
        <taxon>Oscillospiraceae incertae sedis</taxon>
    </lineage>
</organism>
<dbReference type="PATRIC" id="fig|29343.3.peg.615"/>
<feature type="domain" description="Sulfatase-modifying factor enzyme-like" evidence="1">
    <location>
        <begin position="38"/>
        <end position="232"/>
    </location>
</feature>
<gene>
    <name evidence="2" type="ORF">CCDG5_0593</name>
</gene>
<dbReference type="EMBL" id="LM995447">
    <property type="protein sequence ID" value="CDZ23724.1"/>
    <property type="molecule type" value="Genomic_DNA"/>
</dbReference>
<accession>A0A078KRG9</accession>
<dbReference type="InterPro" id="IPR016187">
    <property type="entry name" value="CTDL_fold"/>
</dbReference>